<dbReference type="GO" id="GO:0055085">
    <property type="term" value="P:transmembrane transport"/>
    <property type="evidence" value="ECO:0007669"/>
    <property type="project" value="TreeGrafter"/>
</dbReference>
<evidence type="ECO:0000256" key="2">
    <source>
        <dbReference type="ARBA" id="ARBA00009773"/>
    </source>
</evidence>
<dbReference type="EMBL" id="LN650648">
    <property type="protein sequence ID" value="CEI72825.1"/>
    <property type="molecule type" value="Genomic_DNA"/>
</dbReference>
<feature type="transmembrane region" description="Helical" evidence="8">
    <location>
        <begin position="7"/>
        <end position="24"/>
    </location>
</feature>
<dbReference type="GO" id="GO:0005886">
    <property type="term" value="C:plasma membrane"/>
    <property type="evidence" value="ECO:0007669"/>
    <property type="project" value="UniProtKB-SubCell"/>
</dbReference>
<proteinExistence type="inferred from homology"/>
<feature type="transmembrane region" description="Helical" evidence="8">
    <location>
        <begin position="36"/>
        <end position="58"/>
    </location>
</feature>
<comment type="similarity">
    <text evidence="2">Belongs to the autoinducer-2 exporter (AI-2E) (TC 2.A.86) family.</text>
</comment>
<evidence type="ECO:0000256" key="7">
    <source>
        <dbReference type="ARBA" id="ARBA00023136"/>
    </source>
</evidence>
<evidence type="ECO:0000256" key="5">
    <source>
        <dbReference type="ARBA" id="ARBA00022692"/>
    </source>
</evidence>
<comment type="subcellular location">
    <subcellularLocation>
        <location evidence="1">Cell membrane</location>
        <topology evidence="1">Multi-pass membrane protein</topology>
    </subcellularLocation>
</comment>
<feature type="transmembrane region" description="Helical" evidence="8">
    <location>
        <begin position="280"/>
        <end position="299"/>
    </location>
</feature>
<evidence type="ECO:0000313" key="10">
    <source>
        <dbReference type="Proteomes" id="UP000245695"/>
    </source>
</evidence>
<organism evidence="9 10">
    <name type="scientific">Romboutsia hominis</name>
    <dbReference type="NCBI Taxonomy" id="1507512"/>
    <lineage>
        <taxon>Bacteria</taxon>
        <taxon>Bacillati</taxon>
        <taxon>Bacillota</taxon>
        <taxon>Clostridia</taxon>
        <taxon>Peptostreptococcales</taxon>
        <taxon>Peptostreptococcaceae</taxon>
        <taxon>Romboutsia</taxon>
    </lineage>
</organism>
<feature type="transmembrane region" description="Helical" evidence="8">
    <location>
        <begin position="70"/>
        <end position="92"/>
    </location>
</feature>
<dbReference type="PANTHER" id="PTHR21716:SF53">
    <property type="entry name" value="PERMEASE PERM-RELATED"/>
    <property type="match status" value="1"/>
</dbReference>
<accession>A0A2P2BR33</accession>
<keyword evidence="5 8" id="KW-0812">Transmembrane</keyword>
<evidence type="ECO:0000256" key="4">
    <source>
        <dbReference type="ARBA" id="ARBA00022475"/>
    </source>
</evidence>
<keyword evidence="10" id="KW-1185">Reference proteome</keyword>
<keyword evidence="3" id="KW-0813">Transport</keyword>
<dbReference type="InterPro" id="IPR002549">
    <property type="entry name" value="AI-2E-like"/>
</dbReference>
<evidence type="ECO:0000256" key="8">
    <source>
        <dbReference type="SAM" id="Phobius"/>
    </source>
</evidence>
<feature type="transmembrane region" description="Helical" evidence="8">
    <location>
        <begin position="319"/>
        <end position="346"/>
    </location>
</feature>
<evidence type="ECO:0000256" key="6">
    <source>
        <dbReference type="ARBA" id="ARBA00022989"/>
    </source>
</evidence>
<evidence type="ECO:0000256" key="1">
    <source>
        <dbReference type="ARBA" id="ARBA00004651"/>
    </source>
</evidence>
<keyword evidence="7 8" id="KW-0472">Membrane</keyword>
<feature type="transmembrane region" description="Helical" evidence="8">
    <location>
        <begin position="222"/>
        <end position="244"/>
    </location>
</feature>
<dbReference type="Pfam" id="PF01594">
    <property type="entry name" value="AI-2E_transport"/>
    <property type="match status" value="1"/>
</dbReference>
<dbReference type="KEGG" id="rhom:FRIFI_1289"/>
<evidence type="ECO:0000256" key="3">
    <source>
        <dbReference type="ARBA" id="ARBA00022448"/>
    </source>
</evidence>
<feature type="transmembrane region" description="Helical" evidence="8">
    <location>
        <begin position="156"/>
        <end position="182"/>
    </location>
</feature>
<protein>
    <submittedName>
        <fullName evidence="9">PF01594 domain protein</fullName>
    </submittedName>
</protein>
<dbReference type="PANTHER" id="PTHR21716">
    <property type="entry name" value="TRANSMEMBRANE PROTEIN"/>
    <property type="match status" value="1"/>
</dbReference>
<keyword evidence="4" id="KW-1003">Cell membrane</keyword>
<reference evidence="9 10" key="1">
    <citation type="submission" date="2014-09" db="EMBL/GenBank/DDBJ databases">
        <authorList>
            <person name="Hornung B.V."/>
        </authorList>
    </citation>
    <scope>NUCLEOTIDE SEQUENCE [LARGE SCALE GENOMIC DNA]</scope>
    <source>
        <strain evidence="9 10">FRIFI</strain>
    </source>
</reference>
<feature type="transmembrane region" description="Helical" evidence="8">
    <location>
        <begin position="250"/>
        <end position="273"/>
    </location>
</feature>
<evidence type="ECO:0000313" key="9">
    <source>
        <dbReference type="EMBL" id="CEI72825.1"/>
    </source>
</evidence>
<name>A0A2P2BR33_9FIRM</name>
<gene>
    <name evidence="9" type="ORF">FRIFI_1289</name>
</gene>
<sequence>MISKENIKYYVFIAFITILIYKFIDSPENLLSNIKGLFIILSPFFIGILFSLLINPFMVFLEKKFNIKRILSLLISYIGIFLLVSICANMIIPSLINTLSTLLKEIPYCIDTLHTVFTKHISHLDILKLLIYKIEDGLNILLKELNNLSSKTSTDILNYILSITSLFFNILMGIILSFYILYDKENIILSCKNLLYAITTTKKANSFLEFFKTFNYIFYHYIVGRILDSLIIGILAFLGFKFIIKIDNAIFLSFIIFLTNIIPYFGPFIGAILPISMTFLYSPLKALWVFVFIFILQQIDGNIIGPKIMGDQVGLSPLWVISAVLIGGSLFGILGVFLSVPFAALIKICLGKYINNQINIKDSK</sequence>
<dbReference type="Proteomes" id="UP000245695">
    <property type="component" value="Chromosome 1"/>
</dbReference>
<keyword evidence="6 8" id="KW-1133">Transmembrane helix</keyword>
<dbReference type="AlphaFoldDB" id="A0A2P2BR33"/>